<protein>
    <submittedName>
        <fullName evidence="2">Uncharacterized protein</fullName>
    </submittedName>
</protein>
<reference evidence="2" key="1">
    <citation type="journal article" date="2014" name="Front. Microbiol.">
        <title>High frequency of phylogenetically diverse reductive dehalogenase-homologous genes in deep subseafloor sedimentary metagenomes.</title>
        <authorList>
            <person name="Kawai M."/>
            <person name="Futagami T."/>
            <person name="Toyoda A."/>
            <person name="Takaki Y."/>
            <person name="Nishi S."/>
            <person name="Hori S."/>
            <person name="Arai W."/>
            <person name="Tsubouchi T."/>
            <person name="Morono Y."/>
            <person name="Uchiyama I."/>
            <person name="Ito T."/>
            <person name="Fujiyama A."/>
            <person name="Inagaki F."/>
            <person name="Takami H."/>
        </authorList>
    </citation>
    <scope>NUCLEOTIDE SEQUENCE</scope>
    <source>
        <strain evidence="2">Expedition CK06-06</strain>
    </source>
</reference>
<proteinExistence type="predicted"/>
<evidence type="ECO:0000313" key="2">
    <source>
        <dbReference type="EMBL" id="GAH22414.1"/>
    </source>
</evidence>
<dbReference type="EMBL" id="BART01042346">
    <property type="protein sequence ID" value="GAH22414.1"/>
    <property type="molecule type" value="Genomic_DNA"/>
</dbReference>
<evidence type="ECO:0000256" key="1">
    <source>
        <dbReference type="SAM" id="MobiDB-lite"/>
    </source>
</evidence>
<feature type="compositionally biased region" description="Basic and acidic residues" evidence="1">
    <location>
        <begin position="1"/>
        <end position="10"/>
    </location>
</feature>
<gene>
    <name evidence="2" type="ORF">S01H4_67374</name>
</gene>
<organism evidence="2">
    <name type="scientific">marine sediment metagenome</name>
    <dbReference type="NCBI Taxonomy" id="412755"/>
    <lineage>
        <taxon>unclassified sequences</taxon>
        <taxon>metagenomes</taxon>
        <taxon>ecological metagenomes</taxon>
    </lineage>
</organism>
<feature type="region of interest" description="Disordered" evidence="1">
    <location>
        <begin position="1"/>
        <end position="32"/>
    </location>
</feature>
<sequence>AASLTDDKAGSSRLTRMPMIAITTNNSTKVNP</sequence>
<name>X1EZ24_9ZZZZ</name>
<dbReference type="AlphaFoldDB" id="X1EZ24"/>
<feature type="non-terminal residue" evidence="2">
    <location>
        <position position="1"/>
    </location>
</feature>
<feature type="compositionally biased region" description="Polar residues" evidence="1">
    <location>
        <begin position="22"/>
        <end position="32"/>
    </location>
</feature>
<accession>X1EZ24</accession>
<comment type="caution">
    <text evidence="2">The sequence shown here is derived from an EMBL/GenBank/DDBJ whole genome shotgun (WGS) entry which is preliminary data.</text>
</comment>